<reference evidence="2 3" key="1">
    <citation type="journal article" date="2016" name="DNA Res.">
        <title>The draft genome of MD-2 pineapple using hybrid error correction of long reads.</title>
        <authorList>
            <person name="Redwan R.M."/>
            <person name="Saidin A."/>
            <person name="Kumar S.V."/>
        </authorList>
    </citation>
    <scope>NUCLEOTIDE SEQUENCE [LARGE SCALE GENOMIC DNA]</scope>
    <source>
        <strain evidence="3">cv. MD2</strain>
        <tissue evidence="2">Leaf</tissue>
    </source>
</reference>
<feature type="compositionally biased region" description="Polar residues" evidence="1">
    <location>
        <begin position="616"/>
        <end position="625"/>
    </location>
</feature>
<feature type="compositionally biased region" description="Basic and acidic residues" evidence="1">
    <location>
        <begin position="91"/>
        <end position="110"/>
    </location>
</feature>
<proteinExistence type="predicted"/>
<gene>
    <name evidence="2" type="ORF">ACMD2_21557</name>
</gene>
<comment type="caution">
    <text evidence="2">The sequence shown here is derived from an EMBL/GenBank/DDBJ whole genome shotgun (WGS) entry which is preliminary data.</text>
</comment>
<evidence type="ECO:0000256" key="1">
    <source>
        <dbReference type="SAM" id="MobiDB-lite"/>
    </source>
</evidence>
<organism evidence="2 3">
    <name type="scientific">Ananas comosus</name>
    <name type="common">Pineapple</name>
    <name type="synonym">Ananas ananas</name>
    <dbReference type="NCBI Taxonomy" id="4615"/>
    <lineage>
        <taxon>Eukaryota</taxon>
        <taxon>Viridiplantae</taxon>
        <taxon>Streptophyta</taxon>
        <taxon>Embryophyta</taxon>
        <taxon>Tracheophyta</taxon>
        <taxon>Spermatophyta</taxon>
        <taxon>Magnoliopsida</taxon>
        <taxon>Liliopsida</taxon>
        <taxon>Poales</taxon>
        <taxon>Bromeliaceae</taxon>
        <taxon>Bromelioideae</taxon>
        <taxon>Ananas</taxon>
    </lineage>
</organism>
<feature type="compositionally biased region" description="Basic and acidic residues" evidence="1">
    <location>
        <begin position="173"/>
        <end position="184"/>
    </location>
</feature>
<protein>
    <submittedName>
        <fullName evidence="2">Uncharacterized protein</fullName>
    </submittedName>
</protein>
<feature type="compositionally biased region" description="Basic and acidic residues" evidence="1">
    <location>
        <begin position="1"/>
        <end position="22"/>
    </location>
</feature>
<evidence type="ECO:0000313" key="2">
    <source>
        <dbReference type="EMBL" id="OAY75672.1"/>
    </source>
</evidence>
<dbReference type="PANTHER" id="PTHR34802:SF1">
    <property type="entry name" value="CHORISMATE SYNTHASE"/>
    <property type="match status" value="1"/>
</dbReference>
<dbReference type="AlphaFoldDB" id="A0A199VEY1"/>
<feature type="compositionally biased region" description="Basic and acidic residues" evidence="1">
    <location>
        <begin position="193"/>
        <end position="236"/>
    </location>
</feature>
<sequence length="931" mass="103240">MSLENEDRSLPESFYETKSESKRKSKLSYTREFLLSFSDLDVCKKLPKGFDASILSEFEDASGSLLERQRGSGGYSRGSSARWDTRSSGSSDKDGDLQLERECFMPDKRLVNQSRRSWQHTEHDGLLGSGAFPRPSSYAGPSAPKARGGGQYQLNRSTEPYQPPRPYKAVPFARKDYNDARNDETFGSSECSSQERAEEEKKRRESFELMRKEQKLTLQEKHKQITDNYKENHDDDMIALLQNSADKNSITNRSKKQDDDSMTSSSVSKNDSSKPSSVGSAPPSRPLVPPGFANAVGEKKIHKQSSSTFAEPQARNEAPEENLPLDKTGIGQQKENQSASSTDVRRSEAKSTSHIANEVGKLGSSFSSSREFNSIETIAYRTSSVEKVNELREDDILDDYASKKEASSKILSSATQDRSTSILDKLFGSSSSKSSVNSPTYVENLYPKVDEDTVPLVLPESSKFARWFPEEELNPVEDFSSKDLLSLIVDSEKAGQVSSASNAKTPKHISLSSPFENFLPTSVSTAVILEKHPQSENSNSSPVLTCEDLEQLMLAEASKSTSNVQLPVEAHRSVVDDQSKEQKPNVNNHASQHLLSLLHKGPKQETPSSPGLHVAANSNPEKVNSSEKSLTLEALFGAQFMNALQSVEAPVSVRIASANHLQDQDYVNSQVQHLNLGGAGFDERGPEIRLPEEDSLLAMNDPLDSLNPNLFPFAKPSKSIEELNEKLANLMPRDMERVQTRGQIDSEIRYHHHLQDRQFSQLPHPMNQTRPNFPPLDHLEAIHHDPHHPFPANIIPHHGGPWIDPAAAAHHLMLQQMPPQGNFPPPQNYPLQGMPRGIHVSHPIHQMPGFVPEMNNVHNFPPHHRQPDYGGLGMAMPGLATGEGGSSRPEALERLIQMELRAKSSKEAHSALAGHVPNIYGPELGMNFQYR</sequence>
<name>A0A199VEY1_ANACO</name>
<accession>A0A199VEY1</accession>
<feature type="compositionally biased region" description="Polar residues" evidence="1">
    <location>
        <begin position="241"/>
        <end position="252"/>
    </location>
</feature>
<feature type="region of interest" description="Disordered" evidence="1">
    <location>
        <begin position="1"/>
        <end position="25"/>
    </location>
</feature>
<dbReference type="Proteomes" id="UP000092600">
    <property type="component" value="Unassembled WGS sequence"/>
</dbReference>
<dbReference type="EMBL" id="LSRQ01002042">
    <property type="protein sequence ID" value="OAY75672.1"/>
    <property type="molecule type" value="Genomic_DNA"/>
</dbReference>
<dbReference type="STRING" id="4615.A0A199VEY1"/>
<feature type="compositionally biased region" description="Polar residues" evidence="1">
    <location>
        <begin position="330"/>
        <end position="342"/>
    </location>
</feature>
<feature type="region of interest" description="Disordered" evidence="1">
    <location>
        <begin position="600"/>
        <end position="625"/>
    </location>
</feature>
<feature type="compositionally biased region" description="Low complexity" evidence="1">
    <location>
        <begin position="262"/>
        <end position="280"/>
    </location>
</feature>
<evidence type="ECO:0000313" key="3">
    <source>
        <dbReference type="Proteomes" id="UP000092600"/>
    </source>
</evidence>
<dbReference type="PANTHER" id="PTHR34802">
    <property type="entry name" value="CHORISMATE SYNTHASE"/>
    <property type="match status" value="1"/>
</dbReference>
<feature type="region of interest" description="Disordered" evidence="1">
    <location>
        <begin position="63"/>
        <end position="369"/>
    </location>
</feature>